<dbReference type="EMBL" id="RBWS01000029">
    <property type="protein sequence ID" value="RKO68505.1"/>
    <property type="molecule type" value="Genomic_DNA"/>
</dbReference>
<proteinExistence type="predicted"/>
<sequence length="97" mass="11382">MDFNEAGDHDLIQLVLSESQFYQLDAFGVFSDLNNMLGCLIDDFEDDAITNKQQLEEGLKYLKNVRLKDDRIQELMEEIICLFEEAVKRQTGVYFFF</sequence>
<dbReference type="Gene3D" id="3.40.1760.20">
    <property type="match status" value="1"/>
</dbReference>
<name>A0A420VQD6_9SPHI</name>
<evidence type="ECO:0000313" key="2">
    <source>
        <dbReference type="Proteomes" id="UP000282423"/>
    </source>
</evidence>
<dbReference type="AlphaFoldDB" id="A0A420VQD6"/>
<keyword evidence="2" id="KW-1185">Reference proteome</keyword>
<comment type="caution">
    <text evidence="1">The sequence shown here is derived from an EMBL/GenBank/DDBJ whole genome shotgun (WGS) entry which is preliminary data.</text>
</comment>
<evidence type="ECO:0000313" key="1">
    <source>
        <dbReference type="EMBL" id="RKO68505.1"/>
    </source>
</evidence>
<dbReference type="InterPro" id="IPR038223">
    <property type="entry name" value="DMP12_sf"/>
</dbReference>
<protein>
    <recommendedName>
        <fullName evidence="3">DUF1877 family protein</fullName>
    </recommendedName>
</protein>
<reference evidence="1 2" key="1">
    <citation type="submission" date="2018-10" db="EMBL/GenBank/DDBJ databases">
        <title>Sphingobacterium sp. M05W1-28.</title>
        <authorList>
            <person name="Cai H."/>
        </authorList>
    </citation>
    <scope>NUCLEOTIDE SEQUENCE [LARGE SCALE GENOMIC DNA]</scope>
    <source>
        <strain evidence="1 2">M05W1-28</strain>
    </source>
</reference>
<dbReference type="OrthoDB" id="671624at2"/>
<evidence type="ECO:0008006" key="3">
    <source>
        <dbReference type="Google" id="ProtNLM"/>
    </source>
</evidence>
<accession>A0A420VQD6</accession>
<organism evidence="1 2">
    <name type="scientific">Sphingobacterium puteale</name>
    <dbReference type="NCBI Taxonomy" id="2420510"/>
    <lineage>
        <taxon>Bacteria</taxon>
        <taxon>Pseudomonadati</taxon>
        <taxon>Bacteroidota</taxon>
        <taxon>Sphingobacteriia</taxon>
        <taxon>Sphingobacteriales</taxon>
        <taxon>Sphingobacteriaceae</taxon>
        <taxon>Sphingobacterium</taxon>
    </lineage>
</organism>
<dbReference type="RefSeq" id="WP_121127205.1">
    <property type="nucleotide sequence ID" value="NZ_RBWS01000029.1"/>
</dbReference>
<gene>
    <name evidence="1" type="ORF">D7322_26575</name>
</gene>
<dbReference type="Proteomes" id="UP000282423">
    <property type="component" value="Unassembled WGS sequence"/>
</dbReference>